<dbReference type="EMBL" id="UINC01059212">
    <property type="protein sequence ID" value="SVB82373.1"/>
    <property type="molecule type" value="Genomic_DNA"/>
</dbReference>
<organism evidence="6">
    <name type="scientific">marine metagenome</name>
    <dbReference type="NCBI Taxonomy" id="408172"/>
    <lineage>
        <taxon>unclassified sequences</taxon>
        <taxon>metagenomes</taxon>
        <taxon>ecological metagenomes</taxon>
    </lineage>
</organism>
<evidence type="ECO:0000256" key="1">
    <source>
        <dbReference type="ARBA" id="ARBA00004141"/>
    </source>
</evidence>
<dbReference type="GO" id="GO:0016020">
    <property type="term" value="C:membrane"/>
    <property type="evidence" value="ECO:0007669"/>
    <property type="project" value="UniProtKB-SubCell"/>
</dbReference>
<protein>
    <recommendedName>
        <fullName evidence="7">Molybdate ABC transporter permease subunit</fullName>
    </recommendedName>
</protein>
<dbReference type="InterPro" id="IPR035906">
    <property type="entry name" value="MetI-like_sf"/>
</dbReference>
<reference evidence="6" key="1">
    <citation type="submission" date="2018-05" db="EMBL/GenBank/DDBJ databases">
        <authorList>
            <person name="Lanie J.A."/>
            <person name="Ng W.-L."/>
            <person name="Kazmierczak K.M."/>
            <person name="Andrzejewski T.M."/>
            <person name="Davidsen T.M."/>
            <person name="Wayne K.J."/>
            <person name="Tettelin H."/>
            <person name="Glass J.I."/>
            <person name="Rusch D."/>
            <person name="Podicherti R."/>
            <person name="Tsui H.-C.T."/>
            <person name="Winkler M.E."/>
        </authorList>
    </citation>
    <scope>NUCLEOTIDE SEQUENCE</scope>
</reference>
<evidence type="ECO:0000256" key="4">
    <source>
        <dbReference type="ARBA" id="ARBA00023136"/>
    </source>
</evidence>
<gene>
    <name evidence="6" type="ORF">METZ01_LOCUS235227</name>
</gene>
<proteinExistence type="predicted"/>
<evidence type="ECO:0000256" key="2">
    <source>
        <dbReference type="ARBA" id="ARBA00022692"/>
    </source>
</evidence>
<evidence type="ECO:0008006" key="7">
    <source>
        <dbReference type="Google" id="ProtNLM"/>
    </source>
</evidence>
<name>A0A382H6J0_9ZZZZ</name>
<keyword evidence="3 5" id="KW-1133">Transmembrane helix</keyword>
<evidence type="ECO:0000313" key="6">
    <source>
        <dbReference type="EMBL" id="SVB82373.1"/>
    </source>
</evidence>
<feature type="non-terminal residue" evidence="6">
    <location>
        <position position="45"/>
    </location>
</feature>
<dbReference type="SUPFAM" id="SSF161098">
    <property type="entry name" value="MetI-like"/>
    <property type="match status" value="1"/>
</dbReference>
<evidence type="ECO:0000256" key="5">
    <source>
        <dbReference type="SAM" id="Phobius"/>
    </source>
</evidence>
<feature type="transmembrane region" description="Helical" evidence="5">
    <location>
        <begin position="12"/>
        <end position="37"/>
    </location>
</feature>
<comment type="subcellular location">
    <subcellularLocation>
        <location evidence="1">Membrane</location>
        <topology evidence="1">Multi-pass membrane protein</topology>
    </subcellularLocation>
</comment>
<accession>A0A382H6J0</accession>
<evidence type="ECO:0000256" key="3">
    <source>
        <dbReference type="ARBA" id="ARBA00022989"/>
    </source>
</evidence>
<keyword evidence="4 5" id="KW-0472">Membrane</keyword>
<sequence>MDFSLIDPQPVWLSLQLAGVTVLILLVLATPVAWWLAHTRCRFRV</sequence>
<dbReference type="AlphaFoldDB" id="A0A382H6J0"/>
<keyword evidence="2 5" id="KW-0812">Transmembrane</keyword>